<evidence type="ECO:0000313" key="3">
    <source>
        <dbReference type="Proteomes" id="UP001054945"/>
    </source>
</evidence>
<feature type="transmembrane region" description="Helical" evidence="1">
    <location>
        <begin position="148"/>
        <end position="180"/>
    </location>
</feature>
<protein>
    <recommendedName>
        <fullName evidence="4">ATP synthase subunit a</fullName>
    </recommendedName>
</protein>
<evidence type="ECO:0000256" key="1">
    <source>
        <dbReference type="SAM" id="Phobius"/>
    </source>
</evidence>
<accession>A0AAV4VIE5</accession>
<evidence type="ECO:0000313" key="2">
    <source>
        <dbReference type="EMBL" id="GIY69646.1"/>
    </source>
</evidence>
<proteinExistence type="predicted"/>
<comment type="caution">
    <text evidence="2">The sequence shown here is derived from an EMBL/GenBank/DDBJ whole genome shotgun (WGS) entry which is preliminary data.</text>
</comment>
<keyword evidence="1" id="KW-0812">Transmembrane</keyword>
<dbReference type="EMBL" id="BPLR01014562">
    <property type="protein sequence ID" value="GIY69646.1"/>
    <property type="molecule type" value="Genomic_DNA"/>
</dbReference>
<gene>
    <name evidence="2" type="ORF">CEXT_185721</name>
</gene>
<feature type="transmembrane region" description="Helical" evidence="1">
    <location>
        <begin position="192"/>
        <end position="216"/>
    </location>
</feature>
<organism evidence="2 3">
    <name type="scientific">Caerostris extrusa</name>
    <name type="common">Bark spider</name>
    <name type="synonym">Caerostris bankana</name>
    <dbReference type="NCBI Taxonomy" id="172846"/>
    <lineage>
        <taxon>Eukaryota</taxon>
        <taxon>Metazoa</taxon>
        <taxon>Ecdysozoa</taxon>
        <taxon>Arthropoda</taxon>
        <taxon>Chelicerata</taxon>
        <taxon>Arachnida</taxon>
        <taxon>Araneae</taxon>
        <taxon>Araneomorphae</taxon>
        <taxon>Entelegynae</taxon>
        <taxon>Araneoidea</taxon>
        <taxon>Araneidae</taxon>
        <taxon>Caerostris</taxon>
    </lineage>
</organism>
<keyword evidence="3" id="KW-1185">Reference proteome</keyword>
<evidence type="ECO:0008006" key="4">
    <source>
        <dbReference type="Google" id="ProtNLM"/>
    </source>
</evidence>
<dbReference type="Proteomes" id="UP001054945">
    <property type="component" value="Unassembled WGS sequence"/>
</dbReference>
<reference evidence="2 3" key="1">
    <citation type="submission" date="2021-06" db="EMBL/GenBank/DDBJ databases">
        <title>Caerostris extrusa draft genome.</title>
        <authorList>
            <person name="Kono N."/>
            <person name="Arakawa K."/>
        </authorList>
    </citation>
    <scope>NUCLEOTIDE SEQUENCE [LARGE SCALE GENOMIC DNA]</scope>
</reference>
<dbReference type="AlphaFoldDB" id="A0AAV4VIE5"/>
<sequence>MKHQHAFTNTNNENRSKTLKQTLQLPGSFWSSSVLTIFSTFLDHFISSVSPSSMNTSFILSVLLGSLHPFCFLLHPTSKLLYCLSSLDLFIPSLSLHPTSKLYILSVLLGSLHPFCFPLLPTSTLLYFVCPPWTSSSVLLPFLHGGRFYIILILSVLLGPLISSVSPLSMTIIFILSVLIEPLHFFCSPSSMTTIFILFVLLKHSSTPLFSFLLLLV</sequence>
<keyword evidence="1" id="KW-1133">Transmembrane helix</keyword>
<keyword evidence="1" id="KW-0472">Membrane</keyword>
<name>A0AAV4VIE5_CAEEX</name>